<reference evidence="2" key="1">
    <citation type="submission" date="2025-05" db="UniProtKB">
        <authorList>
            <consortium name="RefSeq"/>
        </authorList>
    </citation>
    <scope>NUCLEOTIDE SEQUENCE [LARGE SCALE GENOMIC DNA]</scope>
</reference>
<protein>
    <submittedName>
        <fullName evidence="3">Uncharacterized protein LOC105226324</fullName>
    </submittedName>
</protein>
<dbReference type="AlphaFoldDB" id="A0A6I9UYF5"/>
<name>A0A6I9UYF5_BACDO</name>
<keyword evidence="2" id="KW-1185">Reference proteome</keyword>
<sequence length="134" mass="14066">MKFLVILVLFCAIVAVKAQLNLGLGLGIGRAGPPPPEFFQNVILSAEAQKVLATPSLPADLQQRVQDTLSNSESGFNNCSTLTTLPWFQMRCVALQLSKSKAELKAIDDEAKARAQAAATAEASAPAAADAISI</sequence>
<dbReference type="RefSeq" id="XP_011203457.2">
    <property type="nucleotide sequence ID" value="XM_011205155.2"/>
</dbReference>
<dbReference type="GeneID" id="105226324"/>
<dbReference type="OrthoDB" id="8023940at2759"/>
<evidence type="ECO:0000256" key="1">
    <source>
        <dbReference type="SAM" id="SignalP"/>
    </source>
</evidence>
<organism evidence="2 3">
    <name type="scientific">Bactrocera dorsalis</name>
    <name type="common">Oriental fruit fly</name>
    <name type="synonym">Dacus dorsalis</name>
    <dbReference type="NCBI Taxonomy" id="27457"/>
    <lineage>
        <taxon>Eukaryota</taxon>
        <taxon>Metazoa</taxon>
        <taxon>Ecdysozoa</taxon>
        <taxon>Arthropoda</taxon>
        <taxon>Hexapoda</taxon>
        <taxon>Insecta</taxon>
        <taxon>Pterygota</taxon>
        <taxon>Neoptera</taxon>
        <taxon>Endopterygota</taxon>
        <taxon>Diptera</taxon>
        <taxon>Brachycera</taxon>
        <taxon>Muscomorpha</taxon>
        <taxon>Tephritoidea</taxon>
        <taxon>Tephritidae</taxon>
        <taxon>Bactrocera</taxon>
        <taxon>Bactrocera</taxon>
    </lineage>
</organism>
<feature type="chain" id="PRO_5045038720" evidence="1">
    <location>
        <begin position="19"/>
        <end position="134"/>
    </location>
</feature>
<gene>
    <name evidence="3" type="primary">LOC105226324</name>
</gene>
<evidence type="ECO:0000313" key="3">
    <source>
        <dbReference type="RefSeq" id="XP_011203457.2"/>
    </source>
</evidence>
<evidence type="ECO:0000313" key="2">
    <source>
        <dbReference type="Proteomes" id="UP001652620"/>
    </source>
</evidence>
<accession>A0A6I9UYF5</accession>
<dbReference type="KEGG" id="bdr:105226324"/>
<keyword evidence="1" id="KW-0732">Signal</keyword>
<proteinExistence type="predicted"/>
<feature type="signal peptide" evidence="1">
    <location>
        <begin position="1"/>
        <end position="18"/>
    </location>
</feature>
<dbReference type="InParanoid" id="A0A6I9UYF5"/>
<dbReference type="Proteomes" id="UP001652620">
    <property type="component" value="Chromosome 2"/>
</dbReference>
<reference evidence="3" key="2">
    <citation type="submission" date="2025-08" db="UniProtKB">
        <authorList>
            <consortium name="RefSeq"/>
        </authorList>
    </citation>
    <scope>IDENTIFICATION</scope>
    <source>
        <tissue evidence="3">Adult</tissue>
    </source>
</reference>